<dbReference type="PANTHER" id="PTHR43210:SF5">
    <property type="entry name" value="DETHIOBIOTIN SYNTHETASE"/>
    <property type="match status" value="1"/>
</dbReference>
<dbReference type="HAMAP" id="MF_00336">
    <property type="entry name" value="BioD"/>
    <property type="match status" value="1"/>
</dbReference>
<keyword evidence="4" id="KW-1185">Reference proteome</keyword>
<keyword evidence="2" id="KW-0460">Magnesium</keyword>
<keyword evidence="1 2" id="KW-0093">Biotin biosynthesis</keyword>
<dbReference type="CDD" id="cd03109">
    <property type="entry name" value="DTBS"/>
    <property type="match status" value="1"/>
</dbReference>
<feature type="binding site" evidence="2">
    <location>
        <begin position="116"/>
        <end position="119"/>
    </location>
    <ligand>
        <name>ATP</name>
        <dbReference type="ChEBI" id="CHEBI:30616"/>
    </ligand>
</feature>
<comment type="function">
    <text evidence="2">Catalyzes a mechanistically unusual reaction, the ATP-dependent insertion of CO2 between the N7 and N8 nitrogen atoms of 7,8-diaminopelargonic acid (DAPA, also called 7,8-diammoniononanoate) to form a ureido ring.</text>
</comment>
<feature type="binding site" evidence="2">
    <location>
        <begin position="12"/>
        <end position="17"/>
    </location>
    <ligand>
        <name>ATP</name>
        <dbReference type="ChEBI" id="CHEBI:30616"/>
    </ligand>
</feature>
<dbReference type="GO" id="GO:0004141">
    <property type="term" value="F:dethiobiotin synthase activity"/>
    <property type="evidence" value="ECO:0007669"/>
    <property type="project" value="UniProtKB-EC"/>
</dbReference>
<dbReference type="SUPFAM" id="SSF52540">
    <property type="entry name" value="P-loop containing nucleoside triphosphate hydrolases"/>
    <property type="match status" value="1"/>
</dbReference>
<comment type="pathway">
    <text evidence="2">Cofactor biosynthesis; biotin biosynthesis; biotin from 7,8-diaminononanoate: step 1/2.</text>
</comment>
<protein>
    <recommendedName>
        <fullName evidence="2">ATP-dependent dethiobiotin synthetase BioD</fullName>
        <ecNumber evidence="2">6.3.3.3</ecNumber>
    </recommendedName>
    <alternativeName>
        <fullName evidence="2">DTB synthetase</fullName>
        <shortName evidence="2">DTBS</shortName>
    </alternativeName>
    <alternativeName>
        <fullName evidence="2">Dethiobiotin synthase</fullName>
    </alternativeName>
</protein>
<comment type="caution">
    <text evidence="3">The sequence shown here is derived from an EMBL/GenBank/DDBJ whole genome shotgun (WGS) entry which is preliminary data.</text>
</comment>
<keyword evidence="2" id="KW-0067">ATP-binding</keyword>
<comment type="subcellular location">
    <subcellularLocation>
        <location evidence="2">Cytoplasm</location>
    </subcellularLocation>
</comment>
<dbReference type="PIRSF" id="PIRSF006755">
    <property type="entry name" value="DTB_synth"/>
    <property type="match status" value="1"/>
</dbReference>
<feature type="binding site" evidence="2">
    <location>
        <begin position="176"/>
        <end position="177"/>
    </location>
    <ligand>
        <name>ATP</name>
        <dbReference type="ChEBI" id="CHEBI:30616"/>
    </ligand>
</feature>
<dbReference type="EMBL" id="JAUCBP010000006">
    <property type="protein sequence ID" value="MDM7859914.1"/>
    <property type="molecule type" value="Genomic_DNA"/>
</dbReference>
<evidence type="ECO:0000256" key="1">
    <source>
        <dbReference type="ARBA" id="ARBA00022756"/>
    </source>
</evidence>
<evidence type="ECO:0000313" key="3">
    <source>
        <dbReference type="EMBL" id="MDM7859914.1"/>
    </source>
</evidence>
<keyword evidence="2" id="KW-0963">Cytoplasm</keyword>
<proteinExistence type="inferred from homology"/>
<name>A0ABT7SUP5_9ALTE</name>
<reference evidence="3 4" key="1">
    <citation type="submission" date="2023-06" db="EMBL/GenBank/DDBJ databases">
        <title>Alteromonas sp. ASW11-36 isolated from intertidal sand.</title>
        <authorList>
            <person name="Li Y."/>
        </authorList>
    </citation>
    <scope>NUCLEOTIDE SEQUENCE [LARGE SCALE GENOMIC DNA]</scope>
    <source>
        <strain evidence="3 4">ASW11-36</strain>
    </source>
</reference>
<comment type="catalytic activity">
    <reaction evidence="2">
        <text>(7R,8S)-7,8-diammoniononanoate + CO2 + ATP = (4R,5S)-dethiobiotin + ADP + phosphate + 3 H(+)</text>
        <dbReference type="Rhea" id="RHEA:15805"/>
        <dbReference type="ChEBI" id="CHEBI:15378"/>
        <dbReference type="ChEBI" id="CHEBI:16526"/>
        <dbReference type="ChEBI" id="CHEBI:30616"/>
        <dbReference type="ChEBI" id="CHEBI:43474"/>
        <dbReference type="ChEBI" id="CHEBI:149469"/>
        <dbReference type="ChEBI" id="CHEBI:149473"/>
        <dbReference type="ChEBI" id="CHEBI:456216"/>
        <dbReference type="EC" id="6.3.3.3"/>
    </reaction>
</comment>
<accession>A0ABT7SUP5</accession>
<gene>
    <name evidence="2 3" type="primary">bioD</name>
    <name evidence="3" type="ORF">QTP81_04805</name>
</gene>
<feature type="binding site" evidence="2">
    <location>
        <begin position="205"/>
        <end position="207"/>
    </location>
    <ligand>
        <name>ATP</name>
        <dbReference type="ChEBI" id="CHEBI:30616"/>
    </ligand>
</feature>
<comment type="similarity">
    <text evidence="2">Belongs to the dethiobiotin synthetase family.</text>
</comment>
<evidence type="ECO:0000256" key="2">
    <source>
        <dbReference type="HAMAP-Rule" id="MF_00336"/>
    </source>
</evidence>
<dbReference type="PANTHER" id="PTHR43210">
    <property type="entry name" value="DETHIOBIOTIN SYNTHETASE"/>
    <property type="match status" value="1"/>
</dbReference>
<comment type="subunit">
    <text evidence="2">Homodimer.</text>
</comment>
<evidence type="ECO:0000313" key="4">
    <source>
        <dbReference type="Proteomes" id="UP001234343"/>
    </source>
</evidence>
<keyword evidence="2 3" id="KW-0436">Ligase</keyword>
<feature type="binding site" evidence="2">
    <location>
        <position position="54"/>
    </location>
    <ligand>
        <name>Mg(2+)</name>
        <dbReference type="ChEBI" id="CHEBI:18420"/>
    </ligand>
</feature>
<comment type="caution">
    <text evidence="2">Lacks conserved residue(s) required for the propagation of feature annotation.</text>
</comment>
<keyword evidence="2" id="KW-0547">Nucleotide-binding</keyword>
<dbReference type="Gene3D" id="3.40.50.300">
    <property type="entry name" value="P-loop containing nucleotide triphosphate hydrolases"/>
    <property type="match status" value="1"/>
</dbReference>
<feature type="binding site" evidence="2">
    <location>
        <position position="16"/>
    </location>
    <ligand>
        <name>Mg(2+)</name>
        <dbReference type="ChEBI" id="CHEBI:18420"/>
    </ligand>
</feature>
<dbReference type="RefSeq" id="WP_289364102.1">
    <property type="nucleotide sequence ID" value="NZ_JAUCBP010000006.1"/>
</dbReference>
<dbReference type="Proteomes" id="UP001234343">
    <property type="component" value="Unassembled WGS sequence"/>
</dbReference>
<feature type="active site" evidence="2">
    <location>
        <position position="37"/>
    </location>
</feature>
<comment type="cofactor">
    <cofactor evidence="2">
        <name>Mg(2+)</name>
        <dbReference type="ChEBI" id="CHEBI:18420"/>
    </cofactor>
</comment>
<dbReference type="NCBIfam" id="TIGR00347">
    <property type="entry name" value="bioD"/>
    <property type="match status" value="1"/>
</dbReference>
<keyword evidence="2" id="KW-0479">Metal-binding</keyword>
<organism evidence="3 4">
    <name type="scientific">Alteromonas arenosi</name>
    <dbReference type="NCBI Taxonomy" id="3055817"/>
    <lineage>
        <taxon>Bacteria</taxon>
        <taxon>Pseudomonadati</taxon>
        <taxon>Pseudomonadota</taxon>
        <taxon>Gammaproteobacteria</taxon>
        <taxon>Alteromonadales</taxon>
        <taxon>Alteromonadaceae</taxon>
        <taxon>Alteromonas/Salinimonas group</taxon>
        <taxon>Alteromonas</taxon>
    </lineage>
</organism>
<sequence>MLNLFVTGTDTDVGKTLISTGLLEAFNRLNKQTIGYKPISAGCEQTEHGLENGDAKALLQHSSVALTLSQVNPIAFAPPIAPHIAAEQVGQTITACEIIAGWQALADLQPDVLLTEGAGGWQLPINNQQCLPEVLSELKPRVLIVVGMRLGCLNHSLLTVDAIKRQGFEIAGWVANHLSTDMPVAAENLATLKAFIDAPLIGEVPYLGDNAQSTAVERVADCLDVSGLTVA</sequence>
<feature type="binding site" evidence="2">
    <location>
        <position position="116"/>
    </location>
    <ligand>
        <name>Mg(2+)</name>
        <dbReference type="ChEBI" id="CHEBI:18420"/>
    </ligand>
</feature>
<dbReference type="EC" id="6.3.3.3" evidence="2"/>
<dbReference type="InterPro" id="IPR004472">
    <property type="entry name" value="DTB_synth_BioD"/>
</dbReference>
<dbReference type="InterPro" id="IPR027417">
    <property type="entry name" value="P-loop_NTPase"/>
</dbReference>
<dbReference type="Pfam" id="PF13500">
    <property type="entry name" value="AAA_26"/>
    <property type="match status" value="1"/>
</dbReference>
<feature type="binding site" evidence="2">
    <location>
        <position position="54"/>
    </location>
    <ligand>
        <name>ATP</name>
        <dbReference type="ChEBI" id="CHEBI:30616"/>
    </ligand>
</feature>